<feature type="compositionally biased region" description="Pro residues" evidence="1">
    <location>
        <begin position="344"/>
        <end position="356"/>
    </location>
</feature>
<feature type="compositionally biased region" description="Low complexity" evidence="1">
    <location>
        <begin position="395"/>
        <end position="427"/>
    </location>
</feature>
<feature type="compositionally biased region" description="Low complexity" evidence="1">
    <location>
        <begin position="584"/>
        <end position="612"/>
    </location>
</feature>
<dbReference type="Gene3D" id="3.40.20.10">
    <property type="entry name" value="Severin"/>
    <property type="match status" value="1"/>
</dbReference>
<dbReference type="EMBL" id="JH711574">
    <property type="protein sequence ID" value="EIW85151.1"/>
    <property type="molecule type" value="Genomic_DNA"/>
</dbReference>
<feature type="compositionally biased region" description="Low complexity" evidence="1">
    <location>
        <begin position="476"/>
        <end position="486"/>
    </location>
</feature>
<feature type="region of interest" description="Disordered" evidence="1">
    <location>
        <begin position="912"/>
        <end position="1098"/>
    </location>
</feature>
<evidence type="ECO:0000313" key="3">
    <source>
        <dbReference type="EMBL" id="EIW85151.1"/>
    </source>
</evidence>
<dbReference type="InterPro" id="IPR057226">
    <property type="entry name" value="DUF7904"/>
</dbReference>
<dbReference type="InterPro" id="IPR029006">
    <property type="entry name" value="ADF-H/Gelsolin-like_dom_sf"/>
</dbReference>
<dbReference type="RefSeq" id="XP_007764728.1">
    <property type="nucleotide sequence ID" value="XM_007766538.1"/>
</dbReference>
<dbReference type="GeneID" id="19200687"/>
<accession>A0A5M3N2L4</accession>
<dbReference type="SUPFAM" id="SSF55753">
    <property type="entry name" value="Actin depolymerizing proteins"/>
    <property type="match status" value="1"/>
</dbReference>
<dbReference type="Proteomes" id="UP000053558">
    <property type="component" value="Unassembled WGS sequence"/>
</dbReference>
<feature type="compositionally biased region" description="Basic and acidic residues" evidence="1">
    <location>
        <begin position="94"/>
        <end position="105"/>
    </location>
</feature>
<feature type="compositionally biased region" description="Polar residues" evidence="1">
    <location>
        <begin position="743"/>
        <end position="752"/>
    </location>
</feature>
<comment type="caution">
    <text evidence="3">The sequence shown here is derived from an EMBL/GenBank/DDBJ whole genome shotgun (WGS) entry which is preliminary data.</text>
</comment>
<feature type="compositionally biased region" description="Pro residues" evidence="1">
    <location>
        <begin position="844"/>
        <end position="854"/>
    </location>
</feature>
<feature type="compositionally biased region" description="Low complexity" evidence="1">
    <location>
        <begin position="271"/>
        <end position="283"/>
    </location>
</feature>
<evidence type="ECO:0000256" key="1">
    <source>
        <dbReference type="SAM" id="MobiDB-lite"/>
    </source>
</evidence>
<protein>
    <recommendedName>
        <fullName evidence="2">DUF7904 domain-containing protein</fullName>
    </recommendedName>
</protein>
<feature type="compositionally biased region" description="Low complexity" evidence="1">
    <location>
        <begin position="310"/>
        <end position="343"/>
    </location>
</feature>
<feature type="compositionally biased region" description="Low complexity" evidence="1">
    <location>
        <begin position="1473"/>
        <end position="1489"/>
    </location>
</feature>
<feature type="compositionally biased region" description="Basic and acidic residues" evidence="1">
    <location>
        <begin position="791"/>
        <end position="812"/>
    </location>
</feature>
<dbReference type="OrthoDB" id="6375767at2759"/>
<feature type="region of interest" description="Disordered" evidence="1">
    <location>
        <begin position="1192"/>
        <end position="1212"/>
    </location>
</feature>
<feature type="region of interest" description="Disordered" evidence="1">
    <location>
        <begin position="1465"/>
        <end position="1499"/>
    </location>
</feature>
<sequence>MSVHDPWTMSHPGTHPTRPSRFDLPSPSTHPSTINDSGLAEWTTRIRAMQAQVDADDEAEQRRLEDEIARARLARMRRSRTGQSGDFGVGVHDSNLDDPDHDHASKAATPEASPRLTDSPKPPPIISNGRVTTPDPIARPASRSRPTPPSPSAPRPSWRPPSRTASTSPSSSKPPLSLAAFVGGNATGPRLNKHAPQADPSAMHDGRSSEDAIHPVFGKGGIAMPGMNGRGVPASTDTDSPTETPSSRGGTPVIRAANSRVEALASKTPTRQRTQSTSSVAQRYVERLEGQAQSHKPGSPLGSKRERRISTPAGSLASPSLSQSSASFPSPAKASRPASMLPPASSPAPGTPPPRPWSRQKHAASSVSGPTRTKPSLTSAPTPPPKSPEHTAPASISPTSSLGQSTSSPTNANANSSSSKPFSPQPQRGLSPAFLKPPAASSEKNPTPSLSRLQGRGFVASIVQQSGKLEAVSQKQPAGIQAFFQGQGQGMPGRQKTKSPAPAKTAAFTPASPGKEKPSKRNAVLDRWQPHSVTEKKVAPPAAPPKPIALISRSRSNTADDSQHQNGVKLEAASPKPMGRSRASTTNDSSTPSSPKQQQQVQKQAQWQGQPQKVKKHDTGRSARSTTSQLKDDDDGEIGSAQTLISYIKPVKTGDESASVVSVEAPTPPVEAEAEAAPHVDEMGVRNANAPVQTPRAIAGRKTPEKQPLSHPTRERARKPPRKGKSEISAVLPIESNGPDADNQGSRSGSTLATETAEAAEATPEPTSDKSDRAAALDDQQTQTSPAPQAKELDELKEVAKRPDDASNARDAKSKRRAGQASIGLGARPRPTATPDRQALPELAIPPPAAPPAPAQGAVPFPSAPERPSTPKSEKSSRETIPPSPSRARHSRIPSTGSRALVMDIAKAFNEVAEKEEAEASGRSTPVSALSSASVSAASSLSAASAGSAQALAPPSPVLTAPRTPPSPSALLTAPYAYAPRSTSPLALSQPSSPVVPRSPLLTPPETLASASSISGHTASTLTVTPSGLPTPTSSILTSNIVPAGTTGAVPRPRASRPMSPQQVERRRSSYDRYSAIMMPPLPESDSETDGYSPPGTMAMSSVELDAERFLSGSRGAPEEAGDDGAEGVEKEDADATLKQAVDEIVQLDIMPIDVDAIPTPDVSPLTEYMPYTPDTDLTTVSVEVLSIGDGSSAPASIPLPDTPPSSPTGVRMKQTRSATVFYDTELLAVVHRARSASAGLVRTAVYAWVGHRAPGGPRAGKRLNEMARRYGTALQVMRQGAETSEFLGVLGGSIAVRQGTRAHWSAEDTAMHVVRQTKDGSVVIDEVELGVRSLCSAYTSVLRVLDSVFVWAGRGSPALERTAGLAYAQSLASSDIPGLGANVIEIEEGVNDDREGGEAELFWMVLGLGEHANAAHWRWRGELSAGHVEVEARAWVVPKDVYANMEEVSLVEFVRGPAGRVLQRKATGGHSRNGSSVGVSSVSTNGRTNGHAHDGDVDGDVEAGLATVVLVLDCIWEVFVVVGRDARGERERISRAVKAAEALSARVEHARPFLPPVHVLVAPTLFPRDLLAAFMARGLVEDQVNGGETPEHMNILTLSEAKAQLNQTAWPRSALGEETLLSLGIAPGDVIDV</sequence>
<feature type="compositionally biased region" description="Low complexity" evidence="1">
    <location>
        <begin position="160"/>
        <end position="180"/>
    </location>
</feature>
<feature type="compositionally biased region" description="Low complexity" evidence="1">
    <location>
        <begin position="235"/>
        <end position="247"/>
    </location>
</feature>
<evidence type="ECO:0000259" key="2">
    <source>
        <dbReference type="Pfam" id="PF25480"/>
    </source>
</evidence>
<feature type="compositionally biased region" description="Polar residues" evidence="1">
    <location>
        <begin position="553"/>
        <end position="566"/>
    </location>
</feature>
<dbReference type="OMA" id="AFFEIYV"/>
<keyword evidence="4" id="KW-1185">Reference proteome</keyword>
<gene>
    <name evidence="3" type="ORF">CONPUDRAFT_134976</name>
</gene>
<reference evidence="4" key="1">
    <citation type="journal article" date="2012" name="Science">
        <title>The Paleozoic origin of enzymatic lignin decomposition reconstructed from 31 fungal genomes.</title>
        <authorList>
            <person name="Floudas D."/>
            <person name="Binder M."/>
            <person name="Riley R."/>
            <person name="Barry K."/>
            <person name="Blanchette R.A."/>
            <person name="Henrissat B."/>
            <person name="Martinez A.T."/>
            <person name="Otillar R."/>
            <person name="Spatafora J.W."/>
            <person name="Yadav J.S."/>
            <person name="Aerts A."/>
            <person name="Benoit I."/>
            <person name="Boyd A."/>
            <person name="Carlson A."/>
            <person name="Copeland A."/>
            <person name="Coutinho P.M."/>
            <person name="de Vries R.P."/>
            <person name="Ferreira P."/>
            <person name="Findley K."/>
            <person name="Foster B."/>
            <person name="Gaskell J."/>
            <person name="Glotzer D."/>
            <person name="Gorecki P."/>
            <person name="Heitman J."/>
            <person name="Hesse C."/>
            <person name="Hori C."/>
            <person name="Igarashi K."/>
            <person name="Jurgens J.A."/>
            <person name="Kallen N."/>
            <person name="Kersten P."/>
            <person name="Kohler A."/>
            <person name="Kuees U."/>
            <person name="Kumar T.K.A."/>
            <person name="Kuo A."/>
            <person name="LaButti K."/>
            <person name="Larrondo L.F."/>
            <person name="Lindquist E."/>
            <person name="Ling A."/>
            <person name="Lombard V."/>
            <person name="Lucas S."/>
            <person name="Lundell T."/>
            <person name="Martin R."/>
            <person name="McLaughlin D.J."/>
            <person name="Morgenstern I."/>
            <person name="Morin E."/>
            <person name="Murat C."/>
            <person name="Nagy L.G."/>
            <person name="Nolan M."/>
            <person name="Ohm R.A."/>
            <person name="Patyshakuliyeva A."/>
            <person name="Rokas A."/>
            <person name="Ruiz-Duenas F.J."/>
            <person name="Sabat G."/>
            <person name="Salamov A."/>
            <person name="Samejima M."/>
            <person name="Schmutz J."/>
            <person name="Slot J.C."/>
            <person name="St John F."/>
            <person name="Stenlid J."/>
            <person name="Sun H."/>
            <person name="Sun S."/>
            <person name="Syed K."/>
            <person name="Tsang A."/>
            <person name="Wiebenga A."/>
            <person name="Young D."/>
            <person name="Pisabarro A."/>
            <person name="Eastwood D.C."/>
            <person name="Martin F."/>
            <person name="Cullen D."/>
            <person name="Grigoriev I.V."/>
            <person name="Hibbett D.S."/>
        </authorList>
    </citation>
    <scope>NUCLEOTIDE SEQUENCE [LARGE SCALE GENOMIC DNA]</scope>
    <source>
        <strain evidence="4">RWD-64-598 SS2</strain>
    </source>
</reference>
<feature type="compositionally biased region" description="Polar residues" evidence="1">
    <location>
        <begin position="26"/>
        <end position="36"/>
    </location>
</feature>
<feature type="region of interest" description="Disordered" evidence="1">
    <location>
        <begin position="1"/>
        <end position="38"/>
    </location>
</feature>
<dbReference type="Pfam" id="PF25480">
    <property type="entry name" value="DUF7904"/>
    <property type="match status" value="1"/>
</dbReference>
<feature type="region of interest" description="Disordered" evidence="1">
    <location>
        <begin position="74"/>
        <end position="454"/>
    </location>
</feature>
<feature type="compositionally biased region" description="Low complexity" evidence="1">
    <location>
        <begin position="656"/>
        <end position="665"/>
    </location>
</feature>
<feature type="compositionally biased region" description="Low complexity" evidence="1">
    <location>
        <begin position="753"/>
        <end position="766"/>
    </location>
</feature>
<feature type="compositionally biased region" description="Polar residues" evidence="1">
    <location>
        <begin position="363"/>
        <end position="380"/>
    </location>
</feature>
<evidence type="ECO:0000313" key="4">
    <source>
        <dbReference type="Proteomes" id="UP000053558"/>
    </source>
</evidence>
<feature type="compositionally biased region" description="Basic and acidic residues" evidence="1">
    <location>
        <begin position="767"/>
        <end position="776"/>
    </location>
</feature>
<feature type="compositionally biased region" description="Polar residues" evidence="1">
    <location>
        <begin position="442"/>
        <end position="452"/>
    </location>
</feature>
<feature type="compositionally biased region" description="Low complexity" evidence="1">
    <location>
        <begin position="988"/>
        <end position="1005"/>
    </location>
</feature>
<feature type="compositionally biased region" description="Low complexity" evidence="1">
    <location>
        <begin position="498"/>
        <end position="513"/>
    </location>
</feature>
<feature type="domain" description="DUF7904" evidence="2">
    <location>
        <begin position="1217"/>
        <end position="1299"/>
    </location>
</feature>
<feature type="compositionally biased region" description="Low complexity" evidence="1">
    <location>
        <begin position="928"/>
        <end position="953"/>
    </location>
</feature>
<feature type="compositionally biased region" description="Polar residues" evidence="1">
    <location>
        <begin position="1009"/>
        <end position="1041"/>
    </location>
</feature>
<organism evidence="3 4">
    <name type="scientific">Coniophora puteana (strain RWD-64-598)</name>
    <name type="common">Brown rot fungus</name>
    <dbReference type="NCBI Taxonomy" id="741705"/>
    <lineage>
        <taxon>Eukaryota</taxon>
        <taxon>Fungi</taxon>
        <taxon>Dikarya</taxon>
        <taxon>Basidiomycota</taxon>
        <taxon>Agaricomycotina</taxon>
        <taxon>Agaricomycetes</taxon>
        <taxon>Agaricomycetidae</taxon>
        <taxon>Boletales</taxon>
        <taxon>Coniophorineae</taxon>
        <taxon>Coniophoraceae</taxon>
        <taxon>Coniophora</taxon>
    </lineage>
</organism>
<feature type="region of interest" description="Disordered" evidence="1">
    <location>
        <begin position="650"/>
        <end position="899"/>
    </location>
</feature>
<proteinExistence type="predicted"/>
<name>A0A5M3N2L4_CONPW</name>
<feature type="compositionally biased region" description="Basic and acidic residues" evidence="1">
    <location>
        <begin position="202"/>
        <end position="213"/>
    </location>
</feature>
<dbReference type="KEGG" id="cput:CONPUDRAFT_134976"/>
<feature type="compositionally biased region" description="Pro residues" evidence="1">
    <location>
        <begin position="146"/>
        <end position="159"/>
    </location>
</feature>
<feature type="region of interest" description="Disordered" evidence="1">
    <location>
        <begin position="468"/>
        <end position="638"/>
    </location>
</feature>